<reference evidence="2" key="1">
    <citation type="journal article" date="2012" name="Nature">
        <title>The tomato genome sequence provides insights into fleshy fruit evolution.</title>
        <authorList>
            <consortium name="Tomato Genome Consortium"/>
        </authorList>
    </citation>
    <scope>NUCLEOTIDE SEQUENCE [LARGE SCALE GENOMIC DNA]</scope>
    <source>
        <strain evidence="2">cv. Heinz 1706</strain>
    </source>
</reference>
<dbReference type="EnsemblPlants" id="Solyc06g060423.1.1">
    <property type="protein sequence ID" value="Solyc06g060423.1.1.1"/>
    <property type="gene ID" value="Solyc06g060423.1"/>
</dbReference>
<name>A0A3Q7HQH5_SOLLC</name>
<evidence type="ECO:0000256" key="1">
    <source>
        <dbReference type="SAM" id="MobiDB-lite"/>
    </source>
</evidence>
<feature type="compositionally biased region" description="Basic and acidic residues" evidence="1">
    <location>
        <begin position="1"/>
        <end position="10"/>
    </location>
</feature>
<evidence type="ECO:0000313" key="2">
    <source>
        <dbReference type="EnsemblPlants" id="Solyc06g060423.1.1.1"/>
    </source>
</evidence>
<feature type="region of interest" description="Disordered" evidence="1">
    <location>
        <begin position="1"/>
        <end position="22"/>
    </location>
</feature>
<dbReference type="Gramene" id="Solyc06g060423.1.1">
    <property type="protein sequence ID" value="Solyc06g060423.1.1.1"/>
    <property type="gene ID" value="Solyc06g060423.1"/>
</dbReference>
<keyword evidence="3" id="KW-1185">Reference proteome</keyword>
<accession>A0A3Q7HQH5</accession>
<organism evidence="2">
    <name type="scientific">Solanum lycopersicum</name>
    <name type="common">Tomato</name>
    <name type="synonym">Lycopersicon esculentum</name>
    <dbReference type="NCBI Taxonomy" id="4081"/>
    <lineage>
        <taxon>Eukaryota</taxon>
        <taxon>Viridiplantae</taxon>
        <taxon>Streptophyta</taxon>
        <taxon>Embryophyta</taxon>
        <taxon>Tracheophyta</taxon>
        <taxon>Spermatophyta</taxon>
        <taxon>Magnoliopsida</taxon>
        <taxon>eudicotyledons</taxon>
        <taxon>Gunneridae</taxon>
        <taxon>Pentapetalae</taxon>
        <taxon>asterids</taxon>
        <taxon>lamiids</taxon>
        <taxon>Solanales</taxon>
        <taxon>Solanaceae</taxon>
        <taxon>Solanoideae</taxon>
        <taxon>Solaneae</taxon>
        <taxon>Solanum</taxon>
        <taxon>Solanum subgen. Lycopersicon</taxon>
    </lineage>
</organism>
<dbReference type="AlphaFoldDB" id="A0A3Q7HQH5"/>
<protein>
    <submittedName>
        <fullName evidence="2">Uncharacterized protein</fullName>
    </submittedName>
</protein>
<evidence type="ECO:0000313" key="3">
    <source>
        <dbReference type="Proteomes" id="UP000004994"/>
    </source>
</evidence>
<dbReference type="Proteomes" id="UP000004994">
    <property type="component" value="Chromosome 6"/>
</dbReference>
<sequence length="22" mass="2372">TLSMHPDGHHGPSNPFGRSNEP</sequence>
<proteinExistence type="predicted"/>
<dbReference type="InParanoid" id="A0A3Q7HQH5"/>
<reference evidence="2" key="2">
    <citation type="submission" date="2019-01" db="UniProtKB">
        <authorList>
            <consortium name="EnsemblPlants"/>
        </authorList>
    </citation>
    <scope>IDENTIFICATION</scope>
    <source>
        <strain evidence="2">cv. Heinz 1706</strain>
    </source>
</reference>